<proteinExistence type="predicted"/>
<reference evidence="1 2" key="1">
    <citation type="submission" date="2024-10" db="EMBL/GenBank/DDBJ databases">
        <title>Updated reference genomes for cyclostephanoid diatoms.</title>
        <authorList>
            <person name="Roberts W.R."/>
            <person name="Alverson A.J."/>
        </authorList>
    </citation>
    <scope>NUCLEOTIDE SEQUENCE [LARGE SCALE GENOMIC DNA]</scope>
    <source>
        <strain evidence="1 2">AJA228-03</strain>
    </source>
</reference>
<dbReference type="AlphaFoldDB" id="A0ABD3STL0"/>
<keyword evidence="2" id="KW-1185">Reference proteome</keyword>
<sequence length="77" mass="8041">MKKMRKVAAARALAEQRASEATSAAATAAAAVNAGGGDTWATFAVACARESLVAYCVEFEAERGDQMKKTRTVSISE</sequence>
<evidence type="ECO:0000313" key="2">
    <source>
        <dbReference type="Proteomes" id="UP001530377"/>
    </source>
</evidence>
<comment type="caution">
    <text evidence="1">The sequence shown here is derived from an EMBL/GenBank/DDBJ whole genome shotgun (WGS) entry which is preliminary data.</text>
</comment>
<name>A0ABD3STL0_9STRA</name>
<dbReference type="EMBL" id="JALLPB020000001">
    <property type="protein sequence ID" value="KAL3827695.1"/>
    <property type="molecule type" value="Genomic_DNA"/>
</dbReference>
<protein>
    <submittedName>
        <fullName evidence="1">Uncharacterized protein</fullName>
    </submittedName>
</protein>
<accession>A0ABD3STL0</accession>
<organism evidence="1 2">
    <name type="scientific">Cyclostephanos tholiformis</name>
    <dbReference type="NCBI Taxonomy" id="382380"/>
    <lineage>
        <taxon>Eukaryota</taxon>
        <taxon>Sar</taxon>
        <taxon>Stramenopiles</taxon>
        <taxon>Ochrophyta</taxon>
        <taxon>Bacillariophyta</taxon>
        <taxon>Coscinodiscophyceae</taxon>
        <taxon>Thalassiosirophycidae</taxon>
        <taxon>Stephanodiscales</taxon>
        <taxon>Stephanodiscaceae</taxon>
        <taxon>Cyclostephanos</taxon>
    </lineage>
</organism>
<dbReference type="Proteomes" id="UP001530377">
    <property type="component" value="Unassembled WGS sequence"/>
</dbReference>
<evidence type="ECO:0000313" key="1">
    <source>
        <dbReference type="EMBL" id="KAL3827695.1"/>
    </source>
</evidence>
<gene>
    <name evidence="1" type="ORF">ACHAXA_000568</name>
</gene>